<proteinExistence type="predicted"/>
<dbReference type="Proteomes" id="UP000598146">
    <property type="component" value="Unassembled WGS sequence"/>
</dbReference>
<gene>
    <name evidence="1" type="ORF">I4J89_37845</name>
</gene>
<comment type="caution">
    <text evidence="1">The sequence shown here is derived from an EMBL/GenBank/DDBJ whole genome shotgun (WGS) entry which is preliminary data.</text>
</comment>
<organism evidence="1 2">
    <name type="scientific">Actinoplanes aureus</name>
    <dbReference type="NCBI Taxonomy" id="2792083"/>
    <lineage>
        <taxon>Bacteria</taxon>
        <taxon>Bacillati</taxon>
        <taxon>Actinomycetota</taxon>
        <taxon>Actinomycetes</taxon>
        <taxon>Micromonosporales</taxon>
        <taxon>Micromonosporaceae</taxon>
        <taxon>Actinoplanes</taxon>
    </lineage>
</organism>
<dbReference type="RefSeq" id="WP_196418989.1">
    <property type="nucleotide sequence ID" value="NZ_JADQTO010000025.1"/>
</dbReference>
<evidence type="ECO:0000313" key="2">
    <source>
        <dbReference type="Proteomes" id="UP000598146"/>
    </source>
</evidence>
<accession>A0A931CFV2</accession>
<dbReference type="AlphaFoldDB" id="A0A931CFV2"/>
<protein>
    <submittedName>
        <fullName evidence="1">Uncharacterized protein</fullName>
    </submittedName>
</protein>
<reference evidence="1" key="1">
    <citation type="submission" date="2020-11" db="EMBL/GenBank/DDBJ databases">
        <title>Isolation and identification of active actinomycetes.</title>
        <authorList>
            <person name="Sun X."/>
        </authorList>
    </citation>
    <scope>NUCLEOTIDE SEQUENCE</scope>
    <source>
        <strain evidence="1">NEAU-A11</strain>
    </source>
</reference>
<keyword evidence="2" id="KW-1185">Reference proteome</keyword>
<name>A0A931CFV2_9ACTN</name>
<evidence type="ECO:0000313" key="1">
    <source>
        <dbReference type="EMBL" id="MBG0567227.1"/>
    </source>
</evidence>
<sequence length="55" mass="5983">MAMLPIFYDFIERTLAASNTVQGELVSSAGLPGGHWPGINDRIINPSRPWVVATD</sequence>
<dbReference type="EMBL" id="JADQTO010000025">
    <property type="protein sequence ID" value="MBG0567227.1"/>
    <property type="molecule type" value="Genomic_DNA"/>
</dbReference>